<evidence type="ECO:0000313" key="2">
    <source>
        <dbReference type="Proteomes" id="UP000095087"/>
    </source>
</evidence>
<accession>A0A1E2S373</accession>
<dbReference type="PATRIC" id="fig|1177755.3.peg.793"/>
<dbReference type="STRING" id="1177755.A7A08_00791"/>
<reference evidence="1 2" key="1">
    <citation type="submission" date="2016-07" db="EMBL/GenBank/DDBJ databases">
        <title>Draft genome sequence of Methyloligella halotolerans C2T (VKM B-2706T=CCUG 61687T=DSM 25045T), a halotolerant polyhydroxybutyrate accumulating methylotroph.</title>
        <authorList>
            <person name="Vasilenko O.V."/>
            <person name="Doronina N.V."/>
            <person name="Poroshina M.N."/>
            <person name="Tarlachkov S.V."/>
            <person name="Trotsenko Y.A."/>
        </authorList>
    </citation>
    <scope>NUCLEOTIDE SEQUENCE [LARGE SCALE GENOMIC DNA]</scope>
    <source>
        <strain evidence="1 2">VKM B-2706</strain>
    </source>
</reference>
<keyword evidence="2" id="KW-1185">Reference proteome</keyword>
<organism evidence="1 2">
    <name type="scientific">Methyloligella halotolerans</name>
    <dbReference type="NCBI Taxonomy" id="1177755"/>
    <lineage>
        <taxon>Bacteria</taxon>
        <taxon>Pseudomonadati</taxon>
        <taxon>Pseudomonadota</taxon>
        <taxon>Alphaproteobacteria</taxon>
        <taxon>Hyphomicrobiales</taxon>
        <taxon>Hyphomicrobiaceae</taxon>
        <taxon>Methyloligella</taxon>
    </lineage>
</organism>
<dbReference type="AlphaFoldDB" id="A0A1E2S373"/>
<proteinExistence type="predicted"/>
<evidence type="ECO:0000313" key="1">
    <source>
        <dbReference type="EMBL" id="ODA68957.1"/>
    </source>
</evidence>
<gene>
    <name evidence="1" type="ORF">A7A08_00791</name>
</gene>
<name>A0A1E2S373_9HYPH</name>
<dbReference type="Proteomes" id="UP000095087">
    <property type="component" value="Unassembled WGS sequence"/>
</dbReference>
<protein>
    <recommendedName>
        <fullName evidence="3">SIR2-like domain-containing protein</fullName>
    </recommendedName>
</protein>
<dbReference type="OrthoDB" id="8446653at2"/>
<dbReference type="RefSeq" id="WP_141693826.1">
    <property type="nucleotide sequence ID" value="NZ_MASI01000001.1"/>
</dbReference>
<evidence type="ECO:0008006" key="3">
    <source>
        <dbReference type="Google" id="ProtNLM"/>
    </source>
</evidence>
<sequence>MKVLVIGAGATLAEARHLGNPYDICPPLIRDFARKTWANYTPHPLLEAYLATLGYHELPRDPRELFFQLEEEGVTNIERFMEFAWENRDEPFEVSGQPVPGYISGLQVNGPGASESRAEGPSFWENLLYHGMGNPLSFAMLRCFHANGSGWRDLELSRCMIERLNSEDVVLNLNYDTLFELALEQEGRPFAYSPHQTGGESLLVVKPHGSLNLVSNDDGFAFGRPGWLGAPQPRGYRSYSGLIPPRLKKSYRQHPISQMILKPAESLEPEKIIMWGIGITESDEDLLALYRRWSKHVTLLRLLIPMPWYPIKWPTFSIATLLLIQQSRVG</sequence>
<dbReference type="EMBL" id="MASI01000001">
    <property type="protein sequence ID" value="ODA68957.1"/>
    <property type="molecule type" value="Genomic_DNA"/>
</dbReference>
<comment type="caution">
    <text evidence="1">The sequence shown here is derived from an EMBL/GenBank/DDBJ whole genome shotgun (WGS) entry which is preliminary data.</text>
</comment>